<sequence>MEHPSDDDPIMLSYYCGPESETAETCPAVHQITNRGTWLWQGELRDDPHVRSQLRKPSPTEAGVEVGDDLVDMFVRAYAKEKYGVDLG</sequence>
<organism evidence="1 2">
    <name type="scientific">Actinomadura spongiicola</name>
    <dbReference type="NCBI Taxonomy" id="2303421"/>
    <lineage>
        <taxon>Bacteria</taxon>
        <taxon>Bacillati</taxon>
        <taxon>Actinomycetota</taxon>
        <taxon>Actinomycetes</taxon>
        <taxon>Streptosporangiales</taxon>
        <taxon>Thermomonosporaceae</taxon>
        <taxon>Actinomadura</taxon>
    </lineage>
</organism>
<evidence type="ECO:0000313" key="1">
    <source>
        <dbReference type="EMBL" id="RFS81440.1"/>
    </source>
</evidence>
<dbReference type="OrthoDB" id="3577809at2"/>
<proteinExistence type="predicted"/>
<protein>
    <submittedName>
        <fullName evidence="1">Uncharacterized protein</fullName>
    </submittedName>
</protein>
<name>A0A372G7S7_9ACTN</name>
<dbReference type="RefSeq" id="WP_117404232.1">
    <property type="nucleotide sequence ID" value="NZ_QVNQ01000013.1"/>
</dbReference>
<evidence type="ECO:0000313" key="2">
    <source>
        <dbReference type="Proteomes" id="UP000262882"/>
    </source>
</evidence>
<dbReference type="Proteomes" id="UP000262882">
    <property type="component" value="Unassembled WGS sequence"/>
</dbReference>
<reference evidence="1 2" key="1">
    <citation type="submission" date="2018-08" db="EMBL/GenBank/DDBJ databases">
        <title>Actinomadura spongicola sp. nov., isolated from marine sponge Leucetta chagosensis.</title>
        <authorList>
            <person name="Li L."/>
            <person name="Lin H.W."/>
        </authorList>
    </citation>
    <scope>NUCLEOTIDE SEQUENCE [LARGE SCALE GENOMIC DNA]</scope>
    <source>
        <strain evidence="1 2">LHW52907</strain>
    </source>
</reference>
<dbReference type="AlphaFoldDB" id="A0A372G7S7"/>
<accession>A0A372G7S7</accession>
<keyword evidence="2" id="KW-1185">Reference proteome</keyword>
<dbReference type="EMBL" id="QVNQ01000013">
    <property type="protein sequence ID" value="RFS81440.1"/>
    <property type="molecule type" value="Genomic_DNA"/>
</dbReference>
<comment type="caution">
    <text evidence="1">The sequence shown here is derived from an EMBL/GenBank/DDBJ whole genome shotgun (WGS) entry which is preliminary data.</text>
</comment>
<gene>
    <name evidence="1" type="ORF">D0T12_31305</name>
</gene>